<dbReference type="InterPro" id="IPR029058">
    <property type="entry name" value="AB_hydrolase_fold"/>
</dbReference>
<evidence type="ECO:0000259" key="2">
    <source>
        <dbReference type="Pfam" id="PF00561"/>
    </source>
</evidence>
<dbReference type="Proteomes" id="UP001500459">
    <property type="component" value="Unassembled WGS sequence"/>
</dbReference>
<dbReference type="GO" id="GO:0016787">
    <property type="term" value="F:hydrolase activity"/>
    <property type="evidence" value="ECO:0007669"/>
    <property type="project" value="UniProtKB-KW"/>
</dbReference>
<dbReference type="InterPro" id="IPR050266">
    <property type="entry name" value="AB_hydrolase_sf"/>
</dbReference>
<reference evidence="4" key="1">
    <citation type="journal article" date="2019" name="Int. J. Syst. Evol. Microbiol.">
        <title>The Global Catalogue of Microorganisms (GCM) 10K type strain sequencing project: providing services to taxonomists for standard genome sequencing and annotation.</title>
        <authorList>
            <consortium name="The Broad Institute Genomics Platform"/>
            <consortium name="The Broad Institute Genome Sequencing Center for Infectious Disease"/>
            <person name="Wu L."/>
            <person name="Ma J."/>
        </authorList>
    </citation>
    <scope>NUCLEOTIDE SEQUENCE [LARGE SCALE GENOMIC DNA]</scope>
    <source>
        <strain evidence="4">JCM 17106</strain>
    </source>
</reference>
<name>A0ABP6UUT9_9FLAO</name>
<dbReference type="InterPro" id="IPR000073">
    <property type="entry name" value="AB_hydrolase_1"/>
</dbReference>
<proteinExistence type="predicted"/>
<evidence type="ECO:0000256" key="1">
    <source>
        <dbReference type="ARBA" id="ARBA00022801"/>
    </source>
</evidence>
<dbReference type="PANTHER" id="PTHR43798">
    <property type="entry name" value="MONOACYLGLYCEROL LIPASE"/>
    <property type="match status" value="1"/>
</dbReference>
<gene>
    <name evidence="3" type="ORF">GCM10022393_42190</name>
</gene>
<keyword evidence="4" id="KW-1185">Reference proteome</keyword>
<comment type="caution">
    <text evidence="3">The sequence shown here is derived from an EMBL/GenBank/DDBJ whole genome shotgun (WGS) entry which is preliminary data.</text>
</comment>
<sequence length="241" mass="27537">MKVQKPTIVFIHYFGGDGGSWQWLARRLRNKFTCISLTLPGFDNTTSLENLDVPSFADWINTQINLLELKEYILCGHSMGGKLALYAAQINKDFPPAKVILIAPSPPTKEEMSPEEKMRMLHHPNTEEARKTVKKSTRKILRRAKFKYAVESQLRIESSTWKWWINEGMNEDISLITKTNQFPVFVICSKKDPVITLDVIKSEVLPNLQLVTLLTLGKSGHLIPLENTRLLARHIKRIGNT</sequence>
<evidence type="ECO:0000313" key="3">
    <source>
        <dbReference type="EMBL" id="GAA3523011.1"/>
    </source>
</evidence>
<dbReference type="RefSeq" id="WP_344930884.1">
    <property type="nucleotide sequence ID" value="NZ_BAABCW010000032.1"/>
</dbReference>
<keyword evidence="1 3" id="KW-0378">Hydrolase</keyword>
<dbReference type="Pfam" id="PF00561">
    <property type="entry name" value="Abhydrolase_1"/>
    <property type="match status" value="1"/>
</dbReference>
<dbReference type="Gene3D" id="3.40.50.1820">
    <property type="entry name" value="alpha/beta hydrolase"/>
    <property type="match status" value="1"/>
</dbReference>
<accession>A0ABP6UUT9</accession>
<dbReference type="SUPFAM" id="SSF53474">
    <property type="entry name" value="alpha/beta-Hydrolases"/>
    <property type="match status" value="1"/>
</dbReference>
<protein>
    <submittedName>
        <fullName evidence="3">Alpha/beta hydrolase</fullName>
    </submittedName>
</protein>
<organism evidence="3 4">
    <name type="scientific">Aquimarina addita</name>
    <dbReference type="NCBI Taxonomy" id="870485"/>
    <lineage>
        <taxon>Bacteria</taxon>
        <taxon>Pseudomonadati</taxon>
        <taxon>Bacteroidota</taxon>
        <taxon>Flavobacteriia</taxon>
        <taxon>Flavobacteriales</taxon>
        <taxon>Flavobacteriaceae</taxon>
        <taxon>Aquimarina</taxon>
    </lineage>
</organism>
<feature type="domain" description="AB hydrolase-1" evidence="2">
    <location>
        <begin position="6"/>
        <end position="126"/>
    </location>
</feature>
<evidence type="ECO:0000313" key="4">
    <source>
        <dbReference type="Proteomes" id="UP001500459"/>
    </source>
</evidence>
<dbReference type="EMBL" id="BAABCW010000032">
    <property type="protein sequence ID" value="GAA3523011.1"/>
    <property type="molecule type" value="Genomic_DNA"/>
</dbReference>
<dbReference type="PANTHER" id="PTHR43798:SF31">
    <property type="entry name" value="AB HYDROLASE SUPERFAMILY PROTEIN YCLE"/>
    <property type="match status" value="1"/>
</dbReference>